<keyword evidence="4" id="KW-1185">Reference proteome</keyword>
<evidence type="ECO:0000259" key="2">
    <source>
        <dbReference type="Pfam" id="PF26138"/>
    </source>
</evidence>
<dbReference type="InterPro" id="IPR058353">
    <property type="entry name" value="DUF8040"/>
</dbReference>
<protein>
    <recommendedName>
        <fullName evidence="2">DUF8040 domain-containing protein</fullName>
    </recommendedName>
</protein>
<evidence type="ECO:0000313" key="4">
    <source>
        <dbReference type="Proteomes" id="UP000593560"/>
    </source>
</evidence>
<accession>A0A7J9GZ22</accession>
<organism evidence="3 4">
    <name type="scientific">Gossypium harknessii</name>
    <dbReference type="NCBI Taxonomy" id="34285"/>
    <lineage>
        <taxon>Eukaryota</taxon>
        <taxon>Viridiplantae</taxon>
        <taxon>Streptophyta</taxon>
        <taxon>Embryophyta</taxon>
        <taxon>Tracheophyta</taxon>
        <taxon>Spermatophyta</taxon>
        <taxon>Magnoliopsida</taxon>
        <taxon>eudicotyledons</taxon>
        <taxon>Gunneridae</taxon>
        <taxon>Pentapetalae</taxon>
        <taxon>rosids</taxon>
        <taxon>malvids</taxon>
        <taxon>Malvales</taxon>
        <taxon>Malvaceae</taxon>
        <taxon>Malvoideae</taxon>
        <taxon>Gossypium</taxon>
    </lineage>
</organism>
<evidence type="ECO:0000313" key="3">
    <source>
        <dbReference type="EMBL" id="MBA0802772.1"/>
    </source>
</evidence>
<sequence length="90" mass="10217">MSMNSSDNNSNGNRNDDERSEIVPEVLNGHESHCMINFRMSSIVFRSLLRVLETLYDLQSSRNISSLEILDIFLHMLGVGAKISQCREIS</sequence>
<evidence type="ECO:0000256" key="1">
    <source>
        <dbReference type="SAM" id="MobiDB-lite"/>
    </source>
</evidence>
<feature type="region of interest" description="Disordered" evidence="1">
    <location>
        <begin position="1"/>
        <end position="22"/>
    </location>
</feature>
<feature type="domain" description="DUF8040" evidence="2">
    <location>
        <begin position="20"/>
        <end position="88"/>
    </location>
</feature>
<feature type="non-terminal residue" evidence="3">
    <location>
        <position position="90"/>
    </location>
</feature>
<gene>
    <name evidence="3" type="ORF">Gohar_013045</name>
</gene>
<dbReference type="AlphaFoldDB" id="A0A7J9GZ22"/>
<comment type="caution">
    <text evidence="3">The sequence shown here is derived from an EMBL/GenBank/DDBJ whole genome shotgun (WGS) entry which is preliminary data.</text>
</comment>
<dbReference type="OrthoDB" id="999012at2759"/>
<name>A0A7J9GZ22_9ROSI</name>
<dbReference type="EMBL" id="JABFAD010000007">
    <property type="protein sequence ID" value="MBA0802772.1"/>
    <property type="molecule type" value="Genomic_DNA"/>
</dbReference>
<proteinExistence type="predicted"/>
<dbReference type="Pfam" id="PF26138">
    <property type="entry name" value="DUF8040"/>
    <property type="match status" value="1"/>
</dbReference>
<dbReference type="Proteomes" id="UP000593560">
    <property type="component" value="Unassembled WGS sequence"/>
</dbReference>
<reference evidence="3 4" key="1">
    <citation type="journal article" date="2019" name="Genome Biol. Evol.">
        <title>Insights into the evolution of the New World diploid cottons (Gossypium, subgenus Houzingenia) based on genome sequencing.</title>
        <authorList>
            <person name="Grover C.E."/>
            <person name="Arick M.A. 2nd"/>
            <person name="Thrash A."/>
            <person name="Conover J.L."/>
            <person name="Sanders W.S."/>
            <person name="Peterson D.G."/>
            <person name="Frelichowski J.E."/>
            <person name="Scheffler J.A."/>
            <person name="Scheffler B.E."/>
            <person name="Wendel J.F."/>
        </authorList>
    </citation>
    <scope>NUCLEOTIDE SEQUENCE [LARGE SCALE GENOMIC DNA]</scope>
    <source>
        <strain evidence="3">0</strain>
        <tissue evidence="3">Leaf</tissue>
    </source>
</reference>
<feature type="compositionally biased region" description="Low complexity" evidence="1">
    <location>
        <begin position="1"/>
        <end position="13"/>
    </location>
</feature>